<dbReference type="InterPro" id="IPR037056">
    <property type="entry name" value="RNase_H1_N_sf"/>
</dbReference>
<gene>
    <name evidence="3" type="ORF">PILCRDRAFT_9048</name>
</gene>
<sequence length="244" mass="26385">MNTCRPNDEDPPGINHELDKLMEAISFDEMGLPPRKGRVSSVGQTDLTYQIGYNVLLSNAVGVTNDWFCAGHATQGVPGARVRKIRADQGPSIIEDAPSNRPTCVAWAVMRGIQPGVYLDWNSAKAQTDFISGQLVHGYYSEREAHKAFKAAVAKGKVHVCTERTAKWQPNRNASSRMTVPGPVSLPAAISTQAESSNRPTYQPPTPPPSNISATHTSAFQPNCSSPRCIGMSGYIACRFINAS</sequence>
<name>A0A0C3BUH3_PILCF</name>
<dbReference type="InParanoid" id="A0A0C3BUH3"/>
<dbReference type="HOGENOM" id="CLU_1138379_0_0_1"/>
<dbReference type="SUPFAM" id="SSF55658">
    <property type="entry name" value="L9 N-domain-like"/>
    <property type="match status" value="1"/>
</dbReference>
<keyword evidence="4" id="KW-1185">Reference proteome</keyword>
<reference evidence="3 4" key="1">
    <citation type="submission" date="2014-04" db="EMBL/GenBank/DDBJ databases">
        <authorList>
            <consortium name="DOE Joint Genome Institute"/>
            <person name="Kuo A."/>
            <person name="Tarkka M."/>
            <person name="Buscot F."/>
            <person name="Kohler A."/>
            <person name="Nagy L.G."/>
            <person name="Floudas D."/>
            <person name="Copeland A."/>
            <person name="Barry K.W."/>
            <person name="Cichocki N."/>
            <person name="Veneault-Fourrey C."/>
            <person name="LaButti K."/>
            <person name="Lindquist E.A."/>
            <person name="Lipzen A."/>
            <person name="Lundell T."/>
            <person name="Morin E."/>
            <person name="Murat C."/>
            <person name="Sun H."/>
            <person name="Tunlid A."/>
            <person name="Henrissat B."/>
            <person name="Grigoriev I.V."/>
            <person name="Hibbett D.S."/>
            <person name="Martin F."/>
            <person name="Nordberg H.P."/>
            <person name="Cantor M.N."/>
            <person name="Hua S.X."/>
        </authorList>
    </citation>
    <scope>NUCLEOTIDE SEQUENCE [LARGE SCALE GENOMIC DNA]</scope>
    <source>
        <strain evidence="3 4">F 1598</strain>
    </source>
</reference>
<dbReference type="EMBL" id="KN833001">
    <property type="protein sequence ID" value="KIM81002.1"/>
    <property type="molecule type" value="Genomic_DNA"/>
</dbReference>
<evidence type="ECO:0000313" key="3">
    <source>
        <dbReference type="EMBL" id="KIM81002.1"/>
    </source>
</evidence>
<dbReference type="AlphaFoldDB" id="A0A0C3BUH3"/>
<evidence type="ECO:0000256" key="1">
    <source>
        <dbReference type="SAM" id="MobiDB-lite"/>
    </source>
</evidence>
<accession>A0A0C3BUH3</accession>
<evidence type="ECO:0000313" key="4">
    <source>
        <dbReference type="Proteomes" id="UP000054166"/>
    </source>
</evidence>
<dbReference type="Proteomes" id="UP000054166">
    <property type="component" value="Unassembled WGS sequence"/>
</dbReference>
<dbReference type="Gene3D" id="3.40.970.10">
    <property type="entry name" value="Ribonuclease H1, N-terminal domain"/>
    <property type="match status" value="1"/>
</dbReference>
<evidence type="ECO:0000259" key="2">
    <source>
        <dbReference type="Pfam" id="PF01693"/>
    </source>
</evidence>
<organism evidence="3 4">
    <name type="scientific">Piloderma croceum (strain F 1598)</name>
    <dbReference type="NCBI Taxonomy" id="765440"/>
    <lineage>
        <taxon>Eukaryota</taxon>
        <taxon>Fungi</taxon>
        <taxon>Dikarya</taxon>
        <taxon>Basidiomycota</taxon>
        <taxon>Agaricomycotina</taxon>
        <taxon>Agaricomycetes</taxon>
        <taxon>Agaricomycetidae</taxon>
        <taxon>Atheliales</taxon>
        <taxon>Atheliaceae</taxon>
        <taxon>Piloderma</taxon>
    </lineage>
</organism>
<protein>
    <recommendedName>
        <fullName evidence="2">Ribonuclease H1 N-terminal domain-containing protein</fullName>
    </recommendedName>
</protein>
<reference evidence="4" key="2">
    <citation type="submission" date="2015-01" db="EMBL/GenBank/DDBJ databases">
        <title>Evolutionary Origins and Diversification of the Mycorrhizal Mutualists.</title>
        <authorList>
            <consortium name="DOE Joint Genome Institute"/>
            <consortium name="Mycorrhizal Genomics Consortium"/>
            <person name="Kohler A."/>
            <person name="Kuo A."/>
            <person name="Nagy L.G."/>
            <person name="Floudas D."/>
            <person name="Copeland A."/>
            <person name="Barry K.W."/>
            <person name="Cichocki N."/>
            <person name="Veneault-Fourrey C."/>
            <person name="LaButti K."/>
            <person name="Lindquist E.A."/>
            <person name="Lipzen A."/>
            <person name="Lundell T."/>
            <person name="Morin E."/>
            <person name="Murat C."/>
            <person name="Riley R."/>
            <person name="Ohm R."/>
            <person name="Sun H."/>
            <person name="Tunlid A."/>
            <person name="Henrissat B."/>
            <person name="Grigoriev I.V."/>
            <person name="Hibbett D.S."/>
            <person name="Martin F."/>
        </authorList>
    </citation>
    <scope>NUCLEOTIDE SEQUENCE [LARGE SCALE GENOMIC DNA]</scope>
    <source>
        <strain evidence="4">F 1598</strain>
    </source>
</reference>
<proteinExistence type="predicted"/>
<dbReference type="InterPro" id="IPR011320">
    <property type="entry name" value="RNase_H1_N"/>
</dbReference>
<feature type="region of interest" description="Disordered" evidence="1">
    <location>
        <begin position="193"/>
        <end position="218"/>
    </location>
</feature>
<dbReference type="Pfam" id="PF01693">
    <property type="entry name" value="Cauli_VI"/>
    <property type="match status" value="1"/>
</dbReference>
<feature type="domain" description="Ribonuclease H1 N-terminal" evidence="2">
    <location>
        <begin position="107"/>
        <end position="147"/>
    </location>
</feature>
<dbReference type="InterPro" id="IPR009027">
    <property type="entry name" value="Ribosomal_bL9/RNase_H1_N"/>
</dbReference>